<evidence type="ECO:0000256" key="1">
    <source>
        <dbReference type="SAM" id="Coils"/>
    </source>
</evidence>
<feature type="compositionally biased region" description="Polar residues" evidence="2">
    <location>
        <begin position="432"/>
        <end position="444"/>
    </location>
</feature>
<evidence type="ECO:0000256" key="2">
    <source>
        <dbReference type="SAM" id="MobiDB-lite"/>
    </source>
</evidence>
<sequence length="618" mass="70622">MNPSIHYAFQDLSPNYNQYIFPPRAVDADSQHQNGPIRIEENPQINDKFELTFYNQSKSDTQDKTNEEELIEQAYGPSARDLSQKIDAELSEDIVSNYSIEDSLRNLVYSESSLNETPRLMDTNRSRNEDPRTSRSTDRRSNVEHHQIYKLFESFSIALSKVSNESVDNYKEVSTKISIIENKLADQSNSAKDFQENFEHKVKEWINESLKPLIEIKDQIPIINEQRESSDKSIEAIKAEMILSSKKTQDLESKLTLLEENLKPTFLSVDSLKEMQENLKAMIKELQSNISTIQSKLYNFKDANIKISKEINSTSETFLKAQEDLKAKLDQMSNEILIVRGNHQKLSTAVRNKVTKLEHKCSDLSKQQTTKEETTNIAAYLELEERIINLENHQRSIVDLKQELCDNVQKLNNSTNFQENGPYTPIRRSESASRLNTRMSTSYSKFPKRAYTKPSTPSAISKNLLTNGDTSPLSTKKAETNELEERLSCLEKLSIHRKAIEQAETIKTRSDKESLDDFLPGEAESVVVSSLLEKSKRNRHSEILQLSFGSSGKILSPMSASFKSLVSYSEKISPSYNENCSAFPSLELQETLKTKGFNVTESNPKLYRDSRSFFSETK</sequence>
<accession>A0AAU9J2L2</accession>
<reference evidence="3" key="1">
    <citation type="submission" date="2021-09" db="EMBL/GenBank/DDBJ databases">
        <authorList>
            <consortium name="AG Swart"/>
            <person name="Singh M."/>
            <person name="Singh A."/>
            <person name="Seah K."/>
            <person name="Emmerich C."/>
        </authorList>
    </citation>
    <scope>NUCLEOTIDE SEQUENCE</scope>
    <source>
        <strain evidence="3">ATCC30299</strain>
    </source>
</reference>
<evidence type="ECO:0000313" key="3">
    <source>
        <dbReference type="EMBL" id="CAG9317777.1"/>
    </source>
</evidence>
<feature type="region of interest" description="Disordered" evidence="2">
    <location>
        <begin position="416"/>
        <end position="479"/>
    </location>
</feature>
<keyword evidence="4" id="KW-1185">Reference proteome</keyword>
<feature type="compositionally biased region" description="Basic and acidic residues" evidence="2">
    <location>
        <begin position="122"/>
        <end position="142"/>
    </location>
</feature>
<feature type="region of interest" description="Disordered" evidence="2">
    <location>
        <begin position="115"/>
        <end position="142"/>
    </location>
</feature>
<protein>
    <submittedName>
        <fullName evidence="3">Uncharacterized protein</fullName>
    </submittedName>
</protein>
<dbReference type="Proteomes" id="UP001162131">
    <property type="component" value="Unassembled WGS sequence"/>
</dbReference>
<organism evidence="3 4">
    <name type="scientific">Blepharisma stoltei</name>
    <dbReference type="NCBI Taxonomy" id="1481888"/>
    <lineage>
        <taxon>Eukaryota</taxon>
        <taxon>Sar</taxon>
        <taxon>Alveolata</taxon>
        <taxon>Ciliophora</taxon>
        <taxon>Postciliodesmatophora</taxon>
        <taxon>Heterotrichea</taxon>
        <taxon>Heterotrichida</taxon>
        <taxon>Blepharismidae</taxon>
        <taxon>Blepharisma</taxon>
    </lineage>
</organism>
<evidence type="ECO:0000313" key="4">
    <source>
        <dbReference type="Proteomes" id="UP001162131"/>
    </source>
</evidence>
<feature type="coiled-coil region" evidence="1">
    <location>
        <begin position="269"/>
        <end position="296"/>
    </location>
</feature>
<dbReference type="EMBL" id="CAJZBQ010000018">
    <property type="protein sequence ID" value="CAG9317777.1"/>
    <property type="molecule type" value="Genomic_DNA"/>
</dbReference>
<name>A0AAU9J2L2_9CILI</name>
<keyword evidence="1" id="KW-0175">Coiled coil</keyword>
<comment type="caution">
    <text evidence="3">The sequence shown here is derived from an EMBL/GenBank/DDBJ whole genome shotgun (WGS) entry which is preliminary data.</text>
</comment>
<feature type="compositionally biased region" description="Polar residues" evidence="2">
    <location>
        <begin position="453"/>
        <end position="474"/>
    </location>
</feature>
<dbReference type="AlphaFoldDB" id="A0AAU9J2L2"/>
<proteinExistence type="predicted"/>
<gene>
    <name evidence="3" type="ORF">BSTOLATCC_MIC19019</name>
</gene>